<evidence type="ECO:0000256" key="3">
    <source>
        <dbReference type="ARBA" id="ARBA00022679"/>
    </source>
</evidence>
<dbReference type="Gene3D" id="3.90.550.10">
    <property type="entry name" value="Spore Coat Polysaccharide Biosynthesis Protein SpsA, Chain A"/>
    <property type="match status" value="1"/>
</dbReference>
<organism evidence="6 7">
    <name type="scientific">Candidatus Magasanikbacteria bacterium RIFCSPHIGHO2_02_FULL_41_13</name>
    <dbReference type="NCBI Taxonomy" id="1798676"/>
    <lineage>
        <taxon>Bacteria</taxon>
        <taxon>Candidatus Magasanikiibacteriota</taxon>
    </lineage>
</organism>
<keyword evidence="3" id="KW-0808">Transferase</keyword>
<dbReference type="Pfam" id="PF00535">
    <property type="entry name" value="Glycos_transf_2"/>
    <property type="match status" value="1"/>
</dbReference>
<dbReference type="STRING" id="1798676.A3B90_00390"/>
<comment type="similarity">
    <text evidence="1">Belongs to the glycosyltransferase 2 family.</text>
</comment>
<keyword evidence="4" id="KW-0472">Membrane</keyword>
<protein>
    <recommendedName>
        <fullName evidence="5">Glycosyltransferase 2-like domain-containing protein</fullName>
    </recommendedName>
</protein>
<feature type="transmembrane region" description="Helical" evidence="4">
    <location>
        <begin position="242"/>
        <end position="260"/>
    </location>
</feature>
<dbReference type="PANTHER" id="PTHR43685:SF5">
    <property type="entry name" value="GLYCOSYLTRANSFERASE EPSE-RELATED"/>
    <property type="match status" value="1"/>
</dbReference>
<sequence length="280" mass="32892">MQDNPELSEKKEISVLMPVYNGDVFLRSALESILAQSFSDFEYIIIDDASTDKTADILEEYAAKDTRIRIFRNERNLGLTASLNLGISHCRGKYIARMDADDVAEAERFMSQYWFMEEHPDLVASGTAVRVIDEDGKLLGEKTLALTHEDIKRKMLFNNQFIHSTLFFRTDVLKSCGGYDEKFKKSQDYELMLRLSARYPLVNLREKLLKFRLHGDSLSWTSRDQQKYAIRARWLAITKYKFPFFSGIWHIFLRVLWMLVPTKIKMIYKKKRMQDLLQQI</sequence>
<dbReference type="InterPro" id="IPR001173">
    <property type="entry name" value="Glyco_trans_2-like"/>
</dbReference>
<proteinExistence type="inferred from homology"/>
<evidence type="ECO:0000256" key="4">
    <source>
        <dbReference type="SAM" id="Phobius"/>
    </source>
</evidence>
<name>A0A1F6M4B2_9BACT</name>
<dbReference type="PANTHER" id="PTHR43685">
    <property type="entry name" value="GLYCOSYLTRANSFERASE"/>
    <property type="match status" value="1"/>
</dbReference>
<reference evidence="6 7" key="1">
    <citation type="journal article" date="2016" name="Nat. Commun.">
        <title>Thousands of microbial genomes shed light on interconnected biogeochemical processes in an aquifer system.</title>
        <authorList>
            <person name="Anantharaman K."/>
            <person name="Brown C.T."/>
            <person name="Hug L.A."/>
            <person name="Sharon I."/>
            <person name="Castelle C.J."/>
            <person name="Probst A.J."/>
            <person name="Thomas B.C."/>
            <person name="Singh A."/>
            <person name="Wilkins M.J."/>
            <person name="Karaoz U."/>
            <person name="Brodie E.L."/>
            <person name="Williams K.H."/>
            <person name="Hubbard S.S."/>
            <person name="Banfield J.F."/>
        </authorList>
    </citation>
    <scope>NUCLEOTIDE SEQUENCE [LARGE SCALE GENOMIC DNA]</scope>
</reference>
<dbReference type="AlphaFoldDB" id="A0A1F6M4B2"/>
<dbReference type="EMBL" id="MFPX01000018">
    <property type="protein sequence ID" value="OGH66454.1"/>
    <property type="molecule type" value="Genomic_DNA"/>
</dbReference>
<dbReference type="InterPro" id="IPR029044">
    <property type="entry name" value="Nucleotide-diphossugar_trans"/>
</dbReference>
<keyword evidence="2" id="KW-0328">Glycosyltransferase</keyword>
<keyword evidence="4" id="KW-1133">Transmembrane helix</keyword>
<dbReference type="GO" id="GO:0016757">
    <property type="term" value="F:glycosyltransferase activity"/>
    <property type="evidence" value="ECO:0007669"/>
    <property type="project" value="UniProtKB-KW"/>
</dbReference>
<dbReference type="Proteomes" id="UP000178742">
    <property type="component" value="Unassembled WGS sequence"/>
</dbReference>
<evidence type="ECO:0000313" key="6">
    <source>
        <dbReference type="EMBL" id="OGH66454.1"/>
    </source>
</evidence>
<evidence type="ECO:0000256" key="1">
    <source>
        <dbReference type="ARBA" id="ARBA00006739"/>
    </source>
</evidence>
<evidence type="ECO:0000313" key="7">
    <source>
        <dbReference type="Proteomes" id="UP000178742"/>
    </source>
</evidence>
<gene>
    <name evidence="6" type="ORF">A3B90_00390</name>
</gene>
<evidence type="ECO:0000256" key="2">
    <source>
        <dbReference type="ARBA" id="ARBA00022676"/>
    </source>
</evidence>
<feature type="domain" description="Glycosyltransferase 2-like" evidence="5">
    <location>
        <begin position="14"/>
        <end position="169"/>
    </location>
</feature>
<accession>A0A1F6M4B2</accession>
<dbReference type="SUPFAM" id="SSF53448">
    <property type="entry name" value="Nucleotide-diphospho-sugar transferases"/>
    <property type="match status" value="1"/>
</dbReference>
<comment type="caution">
    <text evidence="6">The sequence shown here is derived from an EMBL/GenBank/DDBJ whole genome shotgun (WGS) entry which is preliminary data.</text>
</comment>
<keyword evidence="4" id="KW-0812">Transmembrane</keyword>
<dbReference type="InterPro" id="IPR050834">
    <property type="entry name" value="Glycosyltransf_2"/>
</dbReference>
<evidence type="ECO:0000259" key="5">
    <source>
        <dbReference type="Pfam" id="PF00535"/>
    </source>
</evidence>